<evidence type="ECO:0000256" key="5">
    <source>
        <dbReference type="ARBA" id="ARBA00016895"/>
    </source>
</evidence>
<keyword evidence="12 17" id="KW-0411">Iron-sulfur</keyword>
<keyword evidence="7 17" id="KW-0819">tRNA processing</keyword>
<evidence type="ECO:0000256" key="16">
    <source>
        <dbReference type="ARBA" id="ARBA00047415"/>
    </source>
</evidence>
<dbReference type="Pfam" id="PF02677">
    <property type="entry name" value="QueH"/>
    <property type="match status" value="1"/>
</dbReference>
<keyword evidence="13 17" id="KW-1015">Disulfide bond</keyword>
<keyword evidence="10 17" id="KW-0560">Oxidoreductase</keyword>
<dbReference type="PANTHER" id="PTHR36701">
    <property type="entry name" value="EPOXYQUEUOSINE REDUCTASE QUEH"/>
    <property type="match status" value="1"/>
</dbReference>
<evidence type="ECO:0000256" key="13">
    <source>
        <dbReference type="ARBA" id="ARBA00023157"/>
    </source>
</evidence>
<feature type="binding site" evidence="17">
    <location>
        <position position="9"/>
    </location>
    <ligand>
        <name>[4Fe-4S] cluster</name>
        <dbReference type="ChEBI" id="CHEBI:49883"/>
    </ligand>
</feature>
<evidence type="ECO:0000313" key="18">
    <source>
        <dbReference type="EMBL" id="MBJ6727683.1"/>
    </source>
</evidence>
<keyword evidence="6 17" id="KW-0004">4Fe-4S</keyword>
<feature type="binding site" evidence="17">
    <location>
        <position position="8"/>
    </location>
    <ligand>
        <name>[4Fe-4S] cluster</name>
        <dbReference type="ChEBI" id="CHEBI:49883"/>
    </ligand>
</feature>
<evidence type="ECO:0000256" key="4">
    <source>
        <dbReference type="ARBA" id="ARBA00012622"/>
    </source>
</evidence>
<keyword evidence="19" id="KW-1185">Reference proteome</keyword>
<evidence type="ECO:0000256" key="11">
    <source>
        <dbReference type="ARBA" id="ARBA00023004"/>
    </source>
</evidence>
<comment type="pathway">
    <text evidence="2 17">tRNA modification; tRNA-queuosine biosynthesis.</text>
</comment>
<gene>
    <name evidence="17" type="primary">queH</name>
    <name evidence="18" type="ORF">JFN93_23495</name>
</gene>
<reference evidence="18" key="1">
    <citation type="submission" date="2020-12" db="EMBL/GenBank/DDBJ databases">
        <title>Geomonas sp. Red875, isolated from river sediment.</title>
        <authorList>
            <person name="Xu Z."/>
            <person name="Zhang Z."/>
            <person name="Masuda Y."/>
            <person name="Itoh H."/>
            <person name="Senoo K."/>
        </authorList>
    </citation>
    <scope>NUCLEOTIDE SEQUENCE</scope>
    <source>
        <strain evidence="18">Red875</strain>
    </source>
</reference>
<dbReference type="InterPro" id="IPR003828">
    <property type="entry name" value="QueH"/>
</dbReference>
<dbReference type="HAMAP" id="MF_02089">
    <property type="entry name" value="QueH"/>
    <property type="match status" value="1"/>
</dbReference>
<accession>A0A8J7M401</accession>
<keyword evidence="11 17" id="KW-0408">Iron</keyword>
<sequence length="177" mass="20694">MKLLLHMCCAPCSIYPVRELRFAGVDVTGYFYNHNIHPYTEFRSRLDAVKSYAEQIQLEVVIRKDYQLEEFLGAVAADPKSRCGYCYRSRLEETARAAAEMGFTHFSSSLLYSRYQQHEAIKAAGEEFGARYGVQFHYDDYRRGWQAGIDISKEMGLYRQKYCGCIYSEKERYYKGK</sequence>
<dbReference type="GO" id="GO:0046872">
    <property type="term" value="F:metal ion binding"/>
    <property type="evidence" value="ECO:0007669"/>
    <property type="project" value="UniProtKB-KW"/>
</dbReference>
<evidence type="ECO:0000256" key="3">
    <source>
        <dbReference type="ARBA" id="ARBA00008207"/>
    </source>
</evidence>
<comment type="catalytic activity">
    <reaction evidence="16 17">
        <text>epoxyqueuosine(34) in tRNA + AH2 = queuosine(34) in tRNA + A + H2O</text>
        <dbReference type="Rhea" id="RHEA:32159"/>
        <dbReference type="Rhea" id="RHEA-COMP:18571"/>
        <dbReference type="Rhea" id="RHEA-COMP:18582"/>
        <dbReference type="ChEBI" id="CHEBI:13193"/>
        <dbReference type="ChEBI" id="CHEBI:15377"/>
        <dbReference type="ChEBI" id="CHEBI:17499"/>
        <dbReference type="ChEBI" id="CHEBI:194431"/>
        <dbReference type="ChEBI" id="CHEBI:194443"/>
        <dbReference type="EC" id="1.17.99.6"/>
    </reaction>
</comment>
<evidence type="ECO:0000256" key="2">
    <source>
        <dbReference type="ARBA" id="ARBA00004691"/>
    </source>
</evidence>
<comment type="caution">
    <text evidence="18">The sequence shown here is derived from an EMBL/GenBank/DDBJ whole genome shotgun (WGS) entry which is preliminary data.</text>
</comment>
<name>A0A8J7M401_9BACT</name>
<dbReference type="GO" id="GO:0052693">
    <property type="term" value="F:epoxyqueuosine reductase activity"/>
    <property type="evidence" value="ECO:0007669"/>
    <property type="project" value="UniProtKB-UniRule"/>
</dbReference>
<feature type="binding site" evidence="17">
    <location>
        <position position="86"/>
    </location>
    <ligand>
        <name>[4Fe-4S] cluster</name>
        <dbReference type="ChEBI" id="CHEBI:49883"/>
    </ligand>
</feature>
<keyword evidence="14 17" id="KW-0676">Redox-active center</keyword>
<dbReference type="AlphaFoldDB" id="A0A8J7M401"/>
<keyword evidence="8 17" id="KW-0479">Metal-binding</keyword>
<protein>
    <recommendedName>
        <fullName evidence="5 17">Epoxyqueuosine reductase QueH</fullName>
        <ecNumber evidence="4 17">1.17.99.6</ecNumber>
    </recommendedName>
    <alternativeName>
        <fullName evidence="15 17">Queuosine biosynthesis protein QueH</fullName>
    </alternativeName>
</protein>
<organism evidence="18 19">
    <name type="scientific">Geomesophilobacter sediminis</name>
    <dbReference type="NCBI Taxonomy" id="2798584"/>
    <lineage>
        <taxon>Bacteria</taxon>
        <taxon>Pseudomonadati</taxon>
        <taxon>Thermodesulfobacteriota</taxon>
        <taxon>Desulfuromonadia</taxon>
        <taxon>Geobacterales</taxon>
        <taxon>Geobacteraceae</taxon>
        <taxon>Geomesophilobacter</taxon>
    </lineage>
</organism>
<evidence type="ECO:0000256" key="15">
    <source>
        <dbReference type="ARBA" id="ARBA00031446"/>
    </source>
</evidence>
<evidence type="ECO:0000256" key="10">
    <source>
        <dbReference type="ARBA" id="ARBA00023002"/>
    </source>
</evidence>
<proteinExistence type="inferred from homology"/>
<evidence type="ECO:0000256" key="9">
    <source>
        <dbReference type="ARBA" id="ARBA00022785"/>
    </source>
</evidence>
<feature type="binding site" evidence="17">
    <location>
        <position position="83"/>
    </location>
    <ligand>
        <name>[4Fe-4S] cluster</name>
        <dbReference type="ChEBI" id="CHEBI:49883"/>
    </ligand>
</feature>
<dbReference type="Proteomes" id="UP000636888">
    <property type="component" value="Unassembled WGS sequence"/>
</dbReference>
<dbReference type="GO" id="GO:0051539">
    <property type="term" value="F:4 iron, 4 sulfur cluster binding"/>
    <property type="evidence" value="ECO:0007669"/>
    <property type="project" value="UniProtKB-UniRule"/>
</dbReference>
<evidence type="ECO:0000256" key="8">
    <source>
        <dbReference type="ARBA" id="ARBA00022723"/>
    </source>
</evidence>
<dbReference type="GO" id="GO:0008616">
    <property type="term" value="P:tRNA queuosine(34) biosynthetic process"/>
    <property type="evidence" value="ECO:0007669"/>
    <property type="project" value="UniProtKB-UniRule"/>
</dbReference>
<evidence type="ECO:0000256" key="7">
    <source>
        <dbReference type="ARBA" id="ARBA00022694"/>
    </source>
</evidence>
<evidence type="ECO:0000256" key="12">
    <source>
        <dbReference type="ARBA" id="ARBA00023014"/>
    </source>
</evidence>
<evidence type="ECO:0000256" key="17">
    <source>
        <dbReference type="HAMAP-Rule" id="MF_02089"/>
    </source>
</evidence>
<keyword evidence="9 17" id="KW-0671">Queuosine biosynthesis</keyword>
<evidence type="ECO:0000256" key="1">
    <source>
        <dbReference type="ARBA" id="ARBA00002268"/>
    </source>
</evidence>
<dbReference type="UniPathway" id="UPA00392"/>
<evidence type="ECO:0000256" key="14">
    <source>
        <dbReference type="ARBA" id="ARBA00023284"/>
    </source>
</evidence>
<dbReference type="EC" id="1.17.99.6" evidence="4 17"/>
<feature type="disulfide bond" description="Redox-active" evidence="17">
    <location>
        <begin position="163"/>
        <end position="165"/>
    </location>
</feature>
<dbReference type="PANTHER" id="PTHR36701:SF1">
    <property type="entry name" value="EPOXYQUEUOSINE REDUCTASE QUEH"/>
    <property type="match status" value="1"/>
</dbReference>
<comment type="function">
    <text evidence="1 17">Catalyzes the conversion of epoxyqueuosine (oQ) to queuosine (Q), which is a hypermodified base found in the wobble positions of tRNA(Asp), tRNA(Asn), tRNA(His) and tRNA(Tyr).</text>
</comment>
<dbReference type="EMBL" id="JAEMHM010000027">
    <property type="protein sequence ID" value="MBJ6727683.1"/>
    <property type="molecule type" value="Genomic_DNA"/>
</dbReference>
<comment type="similarity">
    <text evidence="3 17">Belongs to the QueH family.</text>
</comment>
<evidence type="ECO:0000256" key="6">
    <source>
        <dbReference type="ARBA" id="ARBA00022485"/>
    </source>
</evidence>
<evidence type="ECO:0000313" key="19">
    <source>
        <dbReference type="Proteomes" id="UP000636888"/>
    </source>
</evidence>
<dbReference type="RefSeq" id="WP_199386822.1">
    <property type="nucleotide sequence ID" value="NZ_JAEMHM010000027.1"/>
</dbReference>